<evidence type="ECO:0000256" key="5">
    <source>
        <dbReference type="ARBA" id="ARBA00023136"/>
    </source>
</evidence>
<gene>
    <name evidence="12" type="ORF">EOD39_6185</name>
</gene>
<comment type="similarity">
    <text evidence="8">Belongs to the chemokine-like receptor (CMKLR) family.</text>
</comment>
<comment type="subcellular location">
    <subcellularLocation>
        <location evidence="1">Membrane</location>
        <topology evidence="1">Multi-pass membrane protein</topology>
    </subcellularLocation>
</comment>
<keyword evidence="7 9" id="KW-0807">Transducer</keyword>
<dbReference type="Proteomes" id="UP000289886">
    <property type="component" value="Unassembled WGS sequence"/>
</dbReference>
<evidence type="ECO:0000256" key="9">
    <source>
        <dbReference type="RuleBase" id="RU000688"/>
    </source>
</evidence>
<dbReference type="AlphaFoldDB" id="A0A444UB12"/>
<dbReference type="InterPro" id="IPR017452">
    <property type="entry name" value="GPCR_Rhodpsn_7TM"/>
</dbReference>
<keyword evidence="3 10" id="KW-1133">Transmembrane helix</keyword>
<feature type="transmembrane region" description="Helical" evidence="10">
    <location>
        <begin position="195"/>
        <end position="221"/>
    </location>
</feature>
<reference evidence="12 13" key="1">
    <citation type="submission" date="2019-01" db="EMBL/GenBank/DDBJ databases">
        <title>Draft Genome and Complete Hox-Cluster Characterization of the Sterlet Sturgeon (Acipenser ruthenus).</title>
        <authorList>
            <person name="Wei Q."/>
        </authorList>
    </citation>
    <scope>NUCLEOTIDE SEQUENCE [LARGE SCALE GENOMIC DNA]</scope>
    <source>
        <strain evidence="12">WHYD16114868_AA</strain>
        <tissue evidence="12">Blood</tissue>
    </source>
</reference>
<comment type="similarity">
    <text evidence="9">Belongs to the G-protein coupled receptor 1 family.</text>
</comment>
<keyword evidence="5 10" id="KW-0472">Membrane</keyword>
<evidence type="ECO:0000256" key="6">
    <source>
        <dbReference type="ARBA" id="ARBA00023170"/>
    </source>
</evidence>
<comment type="caution">
    <text evidence="12">The sequence shown here is derived from an EMBL/GenBank/DDBJ whole genome shotgun (WGS) entry which is preliminary data.</text>
</comment>
<sequence>MVRSVLSIGKEKLDSLDTTALTARDRLVPKDFSSIMTLFKEVTDRIQGDQVVTTNFVIPSIHGIKRHLSFPSEYNKPVIALRSSIEYYQRILSMAGFDRDAMNASLLSIPVNSTSPNITQPPSETLRVAQIGIATLIFVVGLPLNALVIWVLCFRSTRRNSFGLYVLNLAFADLVLVMRIPLAIAYLVAYYQWHFGAIACKIIMFLRGLGLYAGAFLLSAISLERCLCLLHPVWYRLRRPAWVVPTICGFLWCLSLFLSFPYLQSSQIINGQCLEKFVSPIGLFVTETVLGFLMPLLLFVSCNLVVLLKAKQDCPAKHTKLFKVLTFTMVVFLTCWVPYHTFRFLMSLYSPYPQDKVYRMATNGVYFSLYLVHLKSSLNPVLYVLAGKDLRSTVKASLISAIEGIFNDEASDLKHRRSLKAQESLV</sequence>
<feature type="transmembrane region" description="Helical" evidence="10">
    <location>
        <begin position="131"/>
        <end position="153"/>
    </location>
</feature>
<keyword evidence="13" id="KW-1185">Reference proteome</keyword>
<feature type="transmembrane region" description="Helical" evidence="10">
    <location>
        <begin position="365"/>
        <end position="386"/>
    </location>
</feature>
<dbReference type="SUPFAM" id="SSF81321">
    <property type="entry name" value="Family A G protein-coupled receptor-like"/>
    <property type="match status" value="1"/>
</dbReference>
<dbReference type="GO" id="GO:0005886">
    <property type="term" value="C:plasma membrane"/>
    <property type="evidence" value="ECO:0007669"/>
    <property type="project" value="TreeGrafter"/>
</dbReference>
<organism evidence="12 13">
    <name type="scientific">Acipenser ruthenus</name>
    <name type="common">Sterlet sturgeon</name>
    <dbReference type="NCBI Taxonomy" id="7906"/>
    <lineage>
        <taxon>Eukaryota</taxon>
        <taxon>Metazoa</taxon>
        <taxon>Chordata</taxon>
        <taxon>Craniata</taxon>
        <taxon>Vertebrata</taxon>
        <taxon>Euteleostomi</taxon>
        <taxon>Actinopterygii</taxon>
        <taxon>Chondrostei</taxon>
        <taxon>Acipenseriformes</taxon>
        <taxon>Acipenseridae</taxon>
        <taxon>Acipenser</taxon>
    </lineage>
</organism>
<dbReference type="PRINTS" id="PR02108">
    <property type="entry name" value="MRGPCRFAMILY"/>
</dbReference>
<dbReference type="Pfam" id="PF00001">
    <property type="entry name" value="7tm_1"/>
    <property type="match status" value="1"/>
</dbReference>
<evidence type="ECO:0000256" key="7">
    <source>
        <dbReference type="ARBA" id="ARBA00023224"/>
    </source>
</evidence>
<dbReference type="InterPro" id="IPR000276">
    <property type="entry name" value="GPCR_Rhodpsn"/>
</dbReference>
<feature type="transmembrane region" description="Helical" evidence="10">
    <location>
        <begin position="320"/>
        <end position="339"/>
    </location>
</feature>
<dbReference type="Gene3D" id="1.20.1070.10">
    <property type="entry name" value="Rhodopsin 7-helix transmembrane proteins"/>
    <property type="match status" value="1"/>
</dbReference>
<evidence type="ECO:0000256" key="4">
    <source>
        <dbReference type="ARBA" id="ARBA00023040"/>
    </source>
</evidence>
<evidence type="ECO:0000256" key="1">
    <source>
        <dbReference type="ARBA" id="ARBA00004141"/>
    </source>
</evidence>
<feature type="transmembrane region" description="Helical" evidence="10">
    <location>
        <begin position="165"/>
        <end position="189"/>
    </location>
</feature>
<evidence type="ECO:0000256" key="3">
    <source>
        <dbReference type="ARBA" id="ARBA00022989"/>
    </source>
</evidence>
<dbReference type="PRINTS" id="PR00237">
    <property type="entry name" value="GPCRRHODOPSN"/>
</dbReference>
<protein>
    <submittedName>
        <fullName evidence="12">C3a anaphylatoxin chemotactic receptor</fullName>
    </submittedName>
</protein>
<dbReference type="InterPro" id="IPR026234">
    <property type="entry name" value="MRGPCRFAMILY"/>
</dbReference>
<dbReference type="PANTHER" id="PTHR24225">
    <property type="entry name" value="CHEMOTACTIC RECEPTOR"/>
    <property type="match status" value="1"/>
</dbReference>
<keyword evidence="6 9" id="KW-0675">Receptor</keyword>
<evidence type="ECO:0000256" key="2">
    <source>
        <dbReference type="ARBA" id="ARBA00022692"/>
    </source>
</evidence>
<evidence type="ECO:0000259" key="11">
    <source>
        <dbReference type="PROSITE" id="PS50262"/>
    </source>
</evidence>
<dbReference type="GO" id="GO:0004930">
    <property type="term" value="F:G protein-coupled receptor activity"/>
    <property type="evidence" value="ECO:0007669"/>
    <property type="project" value="UniProtKB-KW"/>
</dbReference>
<keyword evidence="2 9" id="KW-0812">Transmembrane</keyword>
<name>A0A444UB12_ACIRT</name>
<feature type="domain" description="G-protein coupled receptors family 1 profile" evidence="11">
    <location>
        <begin position="144"/>
        <end position="383"/>
    </location>
</feature>
<evidence type="ECO:0000313" key="13">
    <source>
        <dbReference type="Proteomes" id="UP000289886"/>
    </source>
</evidence>
<dbReference type="GO" id="GO:0007200">
    <property type="term" value="P:phospholipase C-activating G protein-coupled receptor signaling pathway"/>
    <property type="evidence" value="ECO:0007669"/>
    <property type="project" value="TreeGrafter"/>
</dbReference>
<evidence type="ECO:0000313" key="12">
    <source>
        <dbReference type="EMBL" id="RXM32348.1"/>
    </source>
</evidence>
<evidence type="ECO:0000256" key="10">
    <source>
        <dbReference type="SAM" id="Phobius"/>
    </source>
</evidence>
<dbReference type="GO" id="GO:0004878">
    <property type="term" value="F:complement component C5a receptor activity"/>
    <property type="evidence" value="ECO:0007669"/>
    <property type="project" value="TreeGrafter"/>
</dbReference>
<dbReference type="InterPro" id="IPR000826">
    <property type="entry name" value="Formyl_rcpt-rel"/>
</dbReference>
<accession>A0A444UB12</accession>
<dbReference type="PROSITE" id="PS50262">
    <property type="entry name" value="G_PROTEIN_RECEP_F1_2"/>
    <property type="match status" value="1"/>
</dbReference>
<feature type="transmembrane region" description="Helical" evidence="10">
    <location>
        <begin position="242"/>
        <end position="263"/>
    </location>
</feature>
<keyword evidence="4 9" id="KW-0297">G-protein coupled receptor</keyword>
<dbReference type="PANTHER" id="PTHR24225:SF52">
    <property type="entry name" value="C3A ANAPHYLATOXIN CHEMOTACTIC RECEPTOR-LIKE"/>
    <property type="match status" value="1"/>
</dbReference>
<dbReference type="GO" id="GO:0006954">
    <property type="term" value="P:inflammatory response"/>
    <property type="evidence" value="ECO:0007669"/>
    <property type="project" value="TreeGrafter"/>
</dbReference>
<dbReference type="PROSITE" id="PS00237">
    <property type="entry name" value="G_PROTEIN_RECEP_F1_1"/>
    <property type="match status" value="1"/>
</dbReference>
<dbReference type="EMBL" id="SCEB01214905">
    <property type="protein sequence ID" value="RXM32348.1"/>
    <property type="molecule type" value="Genomic_DNA"/>
</dbReference>
<evidence type="ECO:0000256" key="8">
    <source>
        <dbReference type="ARBA" id="ARBA00025736"/>
    </source>
</evidence>
<proteinExistence type="inferred from homology"/>
<feature type="transmembrane region" description="Helical" evidence="10">
    <location>
        <begin position="283"/>
        <end position="308"/>
    </location>
</feature>
<dbReference type="GO" id="GO:0007204">
    <property type="term" value="P:positive regulation of cytosolic calcium ion concentration"/>
    <property type="evidence" value="ECO:0007669"/>
    <property type="project" value="TreeGrafter"/>
</dbReference>